<proteinExistence type="predicted"/>
<evidence type="ECO:0000313" key="1">
    <source>
        <dbReference type="EMBL" id="HHO73566.1"/>
    </source>
</evidence>
<reference evidence="1" key="1">
    <citation type="journal article" date="2020" name="mSystems">
        <title>Genome- and Community-Level Interaction Insights into Carbon Utilization and Element Cycling Functions of Hydrothermarchaeota in Hydrothermal Sediment.</title>
        <authorList>
            <person name="Zhou Z."/>
            <person name="Liu Y."/>
            <person name="Xu W."/>
            <person name="Pan J."/>
            <person name="Luo Z.H."/>
            <person name="Li M."/>
        </authorList>
    </citation>
    <scope>NUCLEOTIDE SEQUENCE [LARGE SCALE GENOMIC DNA]</scope>
    <source>
        <strain evidence="1">SpSt-114</strain>
    </source>
</reference>
<accession>A0A7C5SZ50</accession>
<organism evidence="1">
    <name type="scientific">Thermocrinis ruber</name>
    <dbReference type="NCBI Taxonomy" id="75906"/>
    <lineage>
        <taxon>Bacteria</taxon>
        <taxon>Pseudomonadati</taxon>
        <taxon>Aquificota</taxon>
        <taxon>Aquificia</taxon>
        <taxon>Aquificales</taxon>
        <taxon>Aquificaceae</taxon>
        <taxon>Thermocrinis</taxon>
    </lineage>
</organism>
<name>A0A7C5SZ50_9AQUI</name>
<sequence>MRERLTRLEQLLTDPFKPEEVLKELEELLKEIPQMNREELLELEEEMTKIKEILERNFHIALGWLEELPQKIKFERKV</sequence>
<comment type="caution">
    <text evidence="1">The sequence shown here is derived from an EMBL/GenBank/DDBJ whole genome shotgun (WGS) entry which is preliminary data.</text>
</comment>
<dbReference type="EMBL" id="DSAC01000035">
    <property type="protein sequence ID" value="HHO73566.1"/>
    <property type="molecule type" value="Genomic_DNA"/>
</dbReference>
<gene>
    <name evidence="1" type="ORF">ENN04_02895</name>
</gene>
<dbReference type="AlphaFoldDB" id="A0A7C5SZ50"/>
<protein>
    <submittedName>
        <fullName evidence="1">Uncharacterized protein</fullName>
    </submittedName>
</protein>